<feature type="region of interest" description="Disordered" evidence="1">
    <location>
        <begin position="1"/>
        <end position="37"/>
    </location>
</feature>
<keyword evidence="3" id="KW-1185">Reference proteome</keyword>
<feature type="compositionally biased region" description="Polar residues" evidence="1">
    <location>
        <begin position="1"/>
        <end position="16"/>
    </location>
</feature>
<gene>
    <name evidence="2" type="ORF">CY34DRAFT_649831</name>
</gene>
<sequence length="185" mass="20413">MLPARSTHSMAPQKRNSSQSSGGSSSSSIRWSTTPPSRTKQCLAEYLTLPDGTTAYRVPAPRHSHDRTIPFSDGPGISIKDILKGGSIQDSPEFDFKAGSRKIVLQWPGYDSLDITINSNTKQELAVALCTALHKFYSLASKIQPAIESVPWALFSRVHLGDIMLKSIHWNAGVWVPEFYVLRKS</sequence>
<protein>
    <submittedName>
        <fullName evidence="2">Uncharacterized protein</fullName>
    </submittedName>
</protein>
<evidence type="ECO:0000313" key="3">
    <source>
        <dbReference type="Proteomes" id="UP000054485"/>
    </source>
</evidence>
<organism evidence="2 3">
    <name type="scientific">Suillus luteus UH-Slu-Lm8-n1</name>
    <dbReference type="NCBI Taxonomy" id="930992"/>
    <lineage>
        <taxon>Eukaryota</taxon>
        <taxon>Fungi</taxon>
        <taxon>Dikarya</taxon>
        <taxon>Basidiomycota</taxon>
        <taxon>Agaricomycotina</taxon>
        <taxon>Agaricomycetes</taxon>
        <taxon>Agaricomycetidae</taxon>
        <taxon>Boletales</taxon>
        <taxon>Suillineae</taxon>
        <taxon>Suillaceae</taxon>
        <taxon>Suillus</taxon>
    </lineage>
</organism>
<evidence type="ECO:0000313" key="2">
    <source>
        <dbReference type="EMBL" id="KIK34281.1"/>
    </source>
</evidence>
<dbReference type="InParanoid" id="A0A0C9ZXR2"/>
<proteinExistence type="predicted"/>
<dbReference type="EMBL" id="KN835780">
    <property type="protein sequence ID" value="KIK34281.1"/>
    <property type="molecule type" value="Genomic_DNA"/>
</dbReference>
<evidence type="ECO:0000256" key="1">
    <source>
        <dbReference type="SAM" id="MobiDB-lite"/>
    </source>
</evidence>
<name>A0A0C9ZXR2_9AGAM</name>
<dbReference type="HOGENOM" id="CLU_1462261_0_0_1"/>
<dbReference type="OrthoDB" id="2660931at2759"/>
<feature type="compositionally biased region" description="Low complexity" evidence="1">
    <location>
        <begin position="17"/>
        <end position="28"/>
    </location>
</feature>
<accession>A0A0C9ZXR2</accession>
<reference evidence="2 3" key="1">
    <citation type="submission" date="2014-04" db="EMBL/GenBank/DDBJ databases">
        <authorList>
            <consortium name="DOE Joint Genome Institute"/>
            <person name="Kuo A."/>
            <person name="Ruytinx J."/>
            <person name="Rineau F."/>
            <person name="Colpaert J."/>
            <person name="Kohler A."/>
            <person name="Nagy L.G."/>
            <person name="Floudas D."/>
            <person name="Copeland A."/>
            <person name="Barry K.W."/>
            <person name="Cichocki N."/>
            <person name="Veneault-Fourrey C."/>
            <person name="LaButti K."/>
            <person name="Lindquist E.A."/>
            <person name="Lipzen A."/>
            <person name="Lundell T."/>
            <person name="Morin E."/>
            <person name="Murat C."/>
            <person name="Sun H."/>
            <person name="Tunlid A."/>
            <person name="Henrissat B."/>
            <person name="Grigoriev I.V."/>
            <person name="Hibbett D.S."/>
            <person name="Martin F."/>
            <person name="Nordberg H.P."/>
            <person name="Cantor M.N."/>
            <person name="Hua S.X."/>
        </authorList>
    </citation>
    <scope>NUCLEOTIDE SEQUENCE [LARGE SCALE GENOMIC DNA]</scope>
    <source>
        <strain evidence="2 3">UH-Slu-Lm8-n1</strain>
    </source>
</reference>
<dbReference type="AlphaFoldDB" id="A0A0C9ZXR2"/>
<dbReference type="Proteomes" id="UP000054485">
    <property type="component" value="Unassembled WGS sequence"/>
</dbReference>
<reference evidence="3" key="2">
    <citation type="submission" date="2015-01" db="EMBL/GenBank/DDBJ databases">
        <title>Evolutionary Origins and Diversification of the Mycorrhizal Mutualists.</title>
        <authorList>
            <consortium name="DOE Joint Genome Institute"/>
            <consortium name="Mycorrhizal Genomics Consortium"/>
            <person name="Kohler A."/>
            <person name="Kuo A."/>
            <person name="Nagy L.G."/>
            <person name="Floudas D."/>
            <person name="Copeland A."/>
            <person name="Barry K.W."/>
            <person name="Cichocki N."/>
            <person name="Veneault-Fourrey C."/>
            <person name="LaButti K."/>
            <person name="Lindquist E.A."/>
            <person name="Lipzen A."/>
            <person name="Lundell T."/>
            <person name="Morin E."/>
            <person name="Murat C."/>
            <person name="Riley R."/>
            <person name="Ohm R."/>
            <person name="Sun H."/>
            <person name="Tunlid A."/>
            <person name="Henrissat B."/>
            <person name="Grigoriev I.V."/>
            <person name="Hibbett D.S."/>
            <person name="Martin F."/>
        </authorList>
    </citation>
    <scope>NUCLEOTIDE SEQUENCE [LARGE SCALE GENOMIC DNA]</scope>
    <source>
        <strain evidence="3">UH-Slu-Lm8-n1</strain>
    </source>
</reference>